<keyword evidence="4 6" id="KW-1133">Transmembrane helix</keyword>
<keyword evidence="7" id="KW-0966">Cell projection</keyword>
<protein>
    <submittedName>
        <fullName evidence="7">Flagellar biosynthetic protein FliO</fullName>
    </submittedName>
</protein>
<keyword evidence="8" id="KW-1185">Reference proteome</keyword>
<dbReference type="RefSeq" id="WP_338446511.1">
    <property type="nucleotide sequence ID" value="NZ_CP144918.1"/>
</dbReference>
<comment type="subcellular location">
    <subcellularLocation>
        <location evidence="1">Cell membrane</location>
    </subcellularLocation>
</comment>
<evidence type="ECO:0000256" key="1">
    <source>
        <dbReference type="ARBA" id="ARBA00004236"/>
    </source>
</evidence>
<evidence type="ECO:0000313" key="7">
    <source>
        <dbReference type="EMBL" id="WWA47621.1"/>
    </source>
</evidence>
<dbReference type="Pfam" id="PF04347">
    <property type="entry name" value="FliO"/>
    <property type="match status" value="1"/>
</dbReference>
<dbReference type="Proteomes" id="UP001335183">
    <property type="component" value="Chromosome"/>
</dbReference>
<keyword evidence="7" id="KW-0969">Cilium</keyword>
<gene>
    <name evidence="7" type="ORF">V5F89_01560</name>
</gene>
<reference evidence="7 8" key="1">
    <citation type="submission" date="2024-02" db="EMBL/GenBank/DDBJ databases">
        <title>The whole genome sequence of five bacterial samples isolated from Abu Dhabi Sabkha-shore region.</title>
        <authorList>
            <person name="Sudalaimuthuasari N."/>
            <person name="Sarfraz B."/>
            <person name="Tuyisabe J.D."/>
            <person name="Mugisha Ntwali L.D.M."/>
            <person name="Ali A.I.A.A."/>
            <person name="Almansoori S.Z.A."/>
            <person name="Alajami H.S.A."/>
            <person name="Almeqbaali A.A.S."/>
            <person name="Kundu B."/>
            <person name="Saeed E.E."/>
            <person name="Sukumarinath V."/>
            <person name="Mishra A.K."/>
            <person name="Hazzouri K.M."/>
            <person name="Almaskari R."/>
            <person name="Sharma A.K."/>
            <person name="Amiri K.M.A."/>
        </authorList>
    </citation>
    <scope>NUCLEOTIDE SEQUENCE [LARGE SCALE GENOMIC DNA]</scope>
    <source>
        <strain evidence="8">kcgeb_sd</strain>
    </source>
</reference>
<keyword evidence="5 6" id="KW-0472">Membrane</keyword>
<dbReference type="EMBL" id="CP144918">
    <property type="protein sequence ID" value="WWA47621.1"/>
    <property type="molecule type" value="Genomic_DNA"/>
</dbReference>
<keyword evidence="2" id="KW-1003">Cell membrane</keyword>
<dbReference type="InterPro" id="IPR022781">
    <property type="entry name" value="Flagellar_biosynth_FliO"/>
</dbReference>
<evidence type="ECO:0000256" key="5">
    <source>
        <dbReference type="ARBA" id="ARBA00023136"/>
    </source>
</evidence>
<evidence type="ECO:0000256" key="2">
    <source>
        <dbReference type="ARBA" id="ARBA00022475"/>
    </source>
</evidence>
<proteinExistence type="predicted"/>
<keyword evidence="7" id="KW-0282">Flagellum</keyword>
<keyword evidence="3 6" id="KW-0812">Transmembrane</keyword>
<organism evidence="7 8">
    <name type="scientific">Pelagerythrobacter marensis</name>
    <dbReference type="NCBI Taxonomy" id="543877"/>
    <lineage>
        <taxon>Bacteria</taxon>
        <taxon>Pseudomonadati</taxon>
        <taxon>Pseudomonadota</taxon>
        <taxon>Alphaproteobacteria</taxon>
        <taxon>Sphingomonadales</taxon>
        <taxon>Erythrobacteraceae</taxon>
        <taxon>Pelagerythrobacter</taxon>
    </lineage>
</organism>
<accession>A0ABZ2D3V6</accession>
<evidence type="ECO:0000313" key="8">
    <source>
        <dbReference type="Proteomes" id="UP001335183"/>
    </source>
</evidence>
<feature type="transmembrane region" description="Helical" evidence="6">
    <location>
        <begin position="39"/>
        <end position="58"/>
    </location>
</feature>
<evidence type="ECO:0000256" key="6">
    <source>
        <dbReference type="SAM" id="Phobius"/>
    </source>
</evidence>
<sequence length="136" mass="14546">MRLQTMRALATVPTWLLAEPAWAGVQLAGGSSPDIPWLRLVLSFAVCLLVAAGAIVALKRFQGTTRGNRFAGMLGRDAKRAGPAIRLLETRRIGLHADLCLVEFEDQQMLLAATAHGVEILDKRAISRSTEVGGAG</sequence>
<name>A0ABZ2D3V6_9SPHN</name>
<evidence type="ECO:0000256" key="4">
    <source>
        <dbReference type="ARBA" id="ARBA00022989"/>
    </source>
</evidence>
<evidence type="ECO:0000256" key="3">
    <source>
        <dbReference type="ARBA" id="ARBA00022692"/>
    </source>
</evidence>